<evidence type="ECO:0000256" key="2">
    <source>
        <dbReference type="ARBA" id="ARBA00022630"/>
    </source>
</evidence>
<dbReference type="PANTHER" id="PTHR22749:SF6">
    <property type="entry name" value="RIBOFLAVIN KINASE"/>
    <property type="match status" value="1"/>
</dbReference>
<dbReference type="Proteomes" id="UP000261080">
    <property type="component" value="Unassembled WGS sequence"/>
</dbReference>
<dbReference type="Pfam" id="PF01687">
    <property type="entry name" value="Flavokinase"/>
    <property type="match status" value="1"/>
</dbReference>
<dbReference type="GO" id="GO:0008531">
    <property type="term" value="F:riboflavin kinase activity"/>
    <property type="evidence" value="ECO:0007669"/>
    <property type="project" value="UniProtKB-EC"/>
</dbReference>
<dbReference type="OrthoDB" id="9803667at2"/>
<evidence type="ECO:0000256" key="3">
    <source>
        <dbReference type="ARBA" id="ARBA00022643"/>
    </source>
</evidence>
<keyword evidence="5" id="KW-0547">Nucleotide-binding</keyword>
<name>A0A3E3K3D8_9FIRM</name>
<evidence type="ECO:0000256" key="6">
    <source>
        <dbReference type="ARBA" id="ARBA00022840"/>
    </source>
</evidence>
<feature type="region of interest" description="Disordered" evidence="8">
    <location>
        <begin position="156"/>
        <end position="176"/>
    </location>
</feature>
<reference evidence="10 11" key="1">
    <citation type="submission" date="2018-08" db="EMBL/GenBank/DDBJ databases">
        <title>A genome reference for cultivated species of the human gut microbiota.</title>
        <authorList>
            <person name="Zou Y."/>
            <person name="Xue W."/>
            <person name="Luo G."/>
        </authorList>
    </citation>
    <scope>NUCLEOTIDE SEQUENCE [LARGE SCALE GENOMIC DNA]</scope>
    <source>
        <strain evidence="10 11">AF37-2AT</strain>
    </source>
</reference>
<dbReference type="SUPFAM" id="SSF82114">
    <property type="entry name" value="Riboflavin kinase-like"/>
    <property type="match status" value="1"/>
</dbReference>
<dbReference type="GO" id="GO:0009398">
    <property type="term" value="P:FMN biosynthetic process"/>
    <property type="evidence" value="ECO:0007669"/>
    <property type="project" value="TreeGrafter"/>
</dbReference>
<evidence type="ECO:0000256" key="5">
    <source>
        <dbReference type="ARBA" id="ARBA00022741"/>
    </source>
</evidence>
<evidence type="ECO:0000259" key="9">
    <source>
        <dbReference type="SMART" id="SM00904"/>
    </source>
</evidence>
<accession>A0A3E3K3D8</accession>
<comment type="caution">
    <text evidence="10">The sequence shown here is derived from an EMBL/GenBank/DDBJ whole genome shotgun (WGS) entry which is preliminary data.</text>
</comment>
<dbReference type="PANTHER" id="PTHR22749">
    <property type="entry name" value="RIBOFLAVIN KINASE/FMN ADENYLYLTRANSFERASE"/>
    <property type="match status" value="1"/>
</dbReference>
<dbReference type="EC" id="2.7.1.26" evidence="1"/>
<dbReference type="RefSeq" id="WP_024731584.1">
    <property type="nucleotide sequence ID" value="NZ_JAAITK010000007.1"/>
</dbReference>
<dbReference type="Gene3D" id="2.40.30.30">
    <property type="entry name" value="Riboflavin kinase-like"/>
    <property type="match status" value="1"/>
</dbReference>
<evidence type="ECO:0000256" key="8">
    <source>
        <dbReference type="SAM" id="MobiDB-lite"/>
    </source>
</evidence>
<dbReference type="SMART" id="SM00904">
    <property type="entry name" value="Flavokinase"/>
    <property type="match status" value="1"/>
</dbReference>
<keyword evidence="11" id="KW-1185">Reference proteome</keyword>
<evidence type="ECO:0000313" key="10">
    <source>
        <dbReference type="EMBL" id="RGE87979.1"/>
    </source>
</evidence>
<protein>
    <recommendedName>
        <fullName evidence="1">riboflavin kinase</fullName>
        <ecNumber evidence="1">2.7.1.26</ecNumber>
    </recommendedName>
</protein>
<keyword evidence="3" id="KW-0288">FMN</keyword>
<comment type="catalytic activity">
    <reaction evidence="7">
        <text>riboflavin + ATP = FMN + ADP + H(+)</text>
        <dbReference type="Rhea" id="RHEA:14357"/>
        <dbReference type="ChEBI" id="CHEBI:15378"/>
        <dbReference type="ChEBI" id="CHEBI:30616"/>
        <dbReference type="ChEBI" id="CHEBI:57986"/>
        <dbReference type="ChEBI" id="CHEBI:58210"/>
        <dbReference type="ChEBI" id="CHEBI:456216"/>
        <dbReference type="EC" id="2.7.1.26"/>
    </reaction>
</comment>
<proteinExistence type="predicted"/>
<evidence type="ECO:0000256" key="1">
    <source>
        <dbReference type="ARBA" id="ARBA00012105"/>
    </source>
</evidence>
<dbReference type="InterPro" id="IPR015865">
    <property type="entry name" value="Riboflavin_kinase_bac/euk"/>
</dbReference>
<dbReference type="GO" id="GO:0005524">
    <property type="term" value="F:ATP binding"/>
    <property type="evidence" value="ECO:0007669"/>
    <property type="project" value="UniProtKB-KW"/>
</dbReference>
<keyword evidence="2" id="KW-0285">Flavoprotein</keyword>
<dbReference type="InterPro" id="IPR023465">
    <property type="entry name" value="Riboflavin_kinase_dom_sf"/>
</dbReference>
<dbReference type="InterPro" id="IPR023468">
    <property type="entry name" value="Riboflavin_kinase"/>
</dbReference>
<feature type="domain" description="Riboflavin kinase" evidence="9">
    <location>
        <begin position="29"/>
        <end position="151"/>
    </location>
</feature>
<keyword evidence="4" id="KW-0808">Transferase</keyword>
<gene>
    <name evidence="10" type="ORF">DW016_07705</name>
</gene>
<sequence>MKKEVRLDCSGEKCHNKRYEGNWTGGGSALYTLTGTVIHGKGNGRKVGMPTANLYYAEGAKLPERGVYGVRARIDGKWYPGVTNVGTRPSVDDDPRMTVETFLPGEDMDLYGREMTIEFHIFLRGIRKFPSLEAVKEQVDQDIRRTLAYFEEKVPGGYDNEEKNKKTAVQEKCRKN</sequence>
<evidence type="ECO:0000256" key="7">
    <source>
        <dbReference type="ARBA" id="ARBA00047880"/>
    </source>
</evidence>
<evidence type="ECO:0000313" key="11">
    <source>
        <dbReference type="Proteomes" id="UP000261080"/>
    </source>
</evidence>
<dbReference type="AlphaFoldDB" id="A0A3E3K3D8"/>
<evidence type="ECO:0000256" key="4">
    <source>
        <dbReference type="ARBA" id="ARBA00022679"/>
    </source>
</evidence>
<dbReference type="EMBL" id="QVLX01000003">
    <property type="protein sequence ID" value="RGE87979.1"/>
    <property type="molecule type" value="Genomic_DNA"/>
</dbReference>
<dbReference type="GO" id="GO:0009231">
    <property type="term" value="P:riboflavin biosynthetic process"/>
    <property type="evidence" value="ECO:0007669"/>
    <property type="project" value="InterPro"/>
</dbReference>
<organism evidence="10 11">
    <name type="scientific">Sellimonas intestinalis</name>
    <dbReference type="NCBI Taxonomy" id="1653434"/>
    <lineage>
        <taxon>Bacteria</taxon>
        <taxon>Bacillati</taxon>
        <taxon>Bacillota</taxon>
        <taxon>Clostridia</taxon>
        <taxon>Lachnospirales</taxon>
        <taxon>Lachnospiraceae</taxon>
        <taxon>Sellimonas</taxon>
    </lineage>
</organism>
<keyword evidence="6" id="KW-0067">ATP-binding</keyword>